<keyword evidence="3" id="KW-1185">Reference proteome</keyword>
<feature type="transmembrane region" description="Helical" evidence="1">
    <location>
        <begin position="122"/>
        <end position="145"/>
    </location>
</feature>
<keyword evidence="1" id="KW-0472">Membrane</keyword>
<gene>
    <name evidence="2" type="ORF">DILT_LOCUS17558</name>
</gene>
<evidence type="ECO:0000313" key="3">
    <source>
        <dbReference type="Proteomes" id="UP000281553"/>
    </source>
</evidence>
<accession>A0A3P7NME1</accession>
<dbReference type="AlphaFoldDB" id="A0A3P7NME1"/>
<protein>
    <submittedName>
        <fullName evidence="2">Uncharacterized protein</fullName>
    </submittedName>
</protein>
<proteinExistence type="predicted"/>
<name>A0A3P7NME1_DIBLA</name>
<feature type="transmembrane region" description="Helical" evidence="1">
    <location>
        <begin position="85"/>
        <end position="110"/>
    </location>
</feature>
<sequence length="184" mass="20486">MQAYYRSNHWFRPQACWTQTTGFRPTTSKFCQVPLHTYLGSNMRRLSAVVLAFAIVFLCLAIALPEWQCGGLFESCTRGGGRSRTLMIAVTALLVIGTALLAVVFIMDLVFFCSRVTTADELIARFVMLYIGASLVLIAVIVYTVQTSQKWSYFLAVVGSIFATQVAILATMMSRCRSRTVVVR</sequence>
<evidence type="ECO:0000256" key="1">
    <source>
        <dbReference type="SAM" id="Phobius"/>
    </source>
</evidence>
<reference evidence="2 3" key="1">
    <citation type="submission" date="2018-11" db="EMBL/GenBank/DDBJ databases">
        <authorList>
            <consortium name="Pathogen Informatics"/>
        </authorList>
    </citation>
    <scope>NUCLEOTIDE SEQUENCE [LARGE SCALE GENOMIC DNA]</scope>
</reference>
<dbReference type="Proteomes" id="UP000281553">
    <property type="component" value="Unassembled WGS sequence"/>
</dbReference>
<feature type="transmembrane region" description="Helical" evidence="1">
    <location>
        <begin position="46"/>
        <end position="65"/>
    </location>
</feature>
<organism evidence="2 3">
    <name type="scientific">Dibothriocephalus latus</name>
    <name type="common">Fish tapeworm</name>
    <name type="synonym">Diphyllobothrium latum</name>
    <dbReference type="NCBI Taxonomy" id="60516"/>
    <lineage>
        <taxon>Eukaryota</taxon>
        <taxon>Metazoa</taxon>
        <taxon>Spiralia</taxon>
        <taxon>Lophotrochozoa</taxon>
        <taxon>Platyhelminthes</taxon>
        <taxon>Cestoda</taxon>
        <taxon>Eucestoda</taxon>
        <taxon>Diphyllobothriidea</taxon>
        <taxon>Diphyllobothriidae</taxon>
        <taxon>Dibothriocephalus</taxon>
    </lineage>
</organism>
<dbReference type="EMBL" id="UYRU01092685">
    <property type="protein sequence ID" value="VDN38233.1"/>
    <property type="molecule type" value="Genomic_DNA"/>
</dbReference>
<feature type="transmembrane region" description="Helical" evidence="1">
    <location>
        <begin position="151"/>
        <end position="170"/>
    </location>
</feature>
<keyword evidence="1" id="KW-1133">Transmembrane helix</keyword>
<keyword evidence="1" id="KW-0812">Transmembrane</keyword>
<evidence type="ECO:0000313" key="2">
    <source>
        <dbReference type="EMBL" id="VDN38233.1"/>
    </source>
</evidence>
<dbReference type="OrthoDB" id="6240057at2759"/>